<organism evidence="2 3">
    <name type="scientific">Pseudoscardovia suis</name>
    <dbReference type="NCBI Taxonomy" id="987063"/>
    <lineage>
        <taxon>Bacteria</taxon>
        <taxon>Bacillati</taxon>
        <taxon>Actinomycetota</taxon>
        <taxon>Actinomycetes</taxon>
        <taxon>Bifidobacteriales</taxon>
        <taxon>Bifidobacteriaceae</taxon>
        <taxon>Pseudoscardovia</taxon>
    </lineage>
</organism>
<dbReference type="AlphaFoldDB" id="A0A261F164"/>
<evidence type="ECO:0000313" key="3">
    <source>
        <dbReference type="Proteomes" id="UP000216454"/>
    </source>
</evidence>
<feature type="transmembrane region" description="Helical" evidence="1">
    <location>
        <begin position="45"/>
        <end position="66"/>
    </location>
</feature>
<dbReference type="Pfam" id="PF07963">
    <property type="entry name" value="N_methyl"/>
    <property type="match status" value="1"/>
</dbReference>
<protein>
    <recommendedName>
        <fullName evidence="4">Prepilin-type N-terminal cleavage/methylation domain-containing protein</fullName>
    </recommendedName>
</protein>
<evidence type="ECO:0000313" key="2">
    <source>
        <dbReference type="EMBL" id="OZG52864.1"/>
    </source>
</evidence>
<keyword evidence="3" id="KW-1185">Reference proteome</keyword>
<name>A0A261F164_9BIFI</name>
<gene>
    <name evidence="2" type="ORF">PSSU_0482</name>
</gene>
<evidence type="ECO:0000256" key="1">
    <source>
        <dbReference type="SAM" id="Phobius"/>
    </source>
</evidence>
<accession>A0A261F164</accession>
<evidence type="ECO:0008006" key="4">
    <source>
        <dbReference type="Google" id="ProtNLM"/>
    </source>
</evidence>
<sequence length="250" mass="27003">MDEMTGITGFFRRQAKQWHEAKLRAFRRRGLGTDPAQSGVTIVELMVAMTMFSIFTTMFATAMVQFMHTSQRSLMRTQSATEVGTATMQISHFVQFAKGMQTANSADGKNQVLFVLLPGYAVGNQGTSEEQMNSDLCVRITYHTAQWAGGRMSDAGTLSWTSARLVSGATGPVTYDDSADAVFASRIINSPSATSPYNRDLFEVNGSELTFRPSDGATIGGSVIASNTDVIVTARNYDASSAIAQCVVMP</sequence>
<keyword evidence="1" id="KW-0812">Transmembrane</keyword>
<comment type="caution">
    <text evidence="2">The sequence shown here is derived from an EMBL/GenBank/DDBJ whole genome shotgun (WGS) entry which is preliminary data.</text>
</comment>
<keyword evidence="1" id="KW-0472">Membrane</keyword>
<dbReference type="OrthoDB" id="9977219at2"/>
<keyword evidence="1" id="KW-1133">Transmembrane helix</keyword>
<dbReference type="InterPro" id="IPR012902">
    <property type="entry name" value="N_methyl_site"/>
</dbReference>
<reference evidence="2 3" key="1">
    <citation type="journal article" date="2017" name="BMC Genomics">
        <title>Comparative genomic and phylogenomic analyses of the Bifidobacteriaceae family.</title>
        <authorList>
            <person name="Lugli G.A."/>
            <person name="Milani C."/>
            <person name="Turroni F."/>
            <person name="Duranti S."/>
            <person name="Mancabelli L."/>
            <person name="Mangifesta M."/>
            <person name="Ferrario C."/>
            <person name="Modesto M."/>
            <person name="Mattarelli P."/>
            <person name="Jiri K."/>
            <person name="van Sinderen D."/>
            <person name="Ventura M."/>
        </authorList>
    </citation>
    <scope>NUCLEOTIDE SEQUENCE [LARGE SCALE GENOMIC DNA]</scope>
    <source>
        <strain evidence="2 3">DSM 24744</strain>
    </source>
</reference>
<dbReference type="EMBL" id="MWWQ01000005">
    <property type="protein sequence ID" value="OZG52864.1"/>
    <property type="molecule type" value="Genomic_DNA"/>
</dbReference>
<dbReference type="RefSeq" id="WP_094690791.1">
    <property type="nucleotide sequence ID" value="NZ_MWWQ01000005.1"/>
</dbReference>
<proteinExistence type="predicted"/>
<dbReference type="Proteomes" id="UP000216454">
    <property type="component" value="Unassembled WGS sequence"/>
</dbReference>